<feature type="compositionally biased region" description="Low complexity" evidence="1">
    <location>
        <begin position="97"/>
        <end position="121"/>
    </location>
</feature>
<accession>A0A6D2L1T7</accession>
<dbReference type="AlphaFoldDB" id="A0A6D2L1T7"/>
<gene>
    <name evidence="2" type="ORF">MERR_LOCUS46795</name>
</gene>
<feature type="compositionally biased region" description="Polar residues" evidence="1">
    <location>
        <begin position="196"/>
        <end position="207"/>
    </location>
</feature>
<evidence type="ECO:0000313" key="2">
    <source>
        <dbReference type="EMBL" id="CAA7059559.1"/>
    </source>
</evidence>
<feature type="region of interest" description="Disordered" evidence="1">
    <location>
        <begin position="97"/>
        <end position="232"/>
    </location>
</feature>
<evidence type="ECO:0000256" key="1">
    <source>
        <dbReference type="SAM" id="MobiDB-lite"/>
    </source>
</evidence>
<evidence type="ECO:0000313" key="3">
    <source>
        <dbReference type="Proteomes" id="UP000467841"/>
    </source>
</evidence>
<comment type="caution">
    <text evidence="2">The sequence shown here is derived from an EMBL/GenBank/DDBJ whole genome shotgun (WGS) entry which is preliminary data.</text>
</comment>
<sequence length="232" mass="26437">MTGFREFQRQSLQQLRPNSFDQDDYNDFDVAVKIFESMELPNDTDYYWACIRQFREDAFWRKYFIDRADNFEENIKLLQALTGLTRNDERVEKLLSSGKHFGSPSSGGFHSGSPSSGGNNSWGQTSSSQWGHGFQQWGTPPNAQQWGAPPNVQQWGTPPNAQQWGTQSNTSQWGAQPNIQQWSSPPLAPQWRIPPNIQQWNPPTATQWGSSSHNNQWGSSSNTSQWTPPQNI</sequence>
<dbReference type="Proteomes" id="UP000467841">
    <property type="component" value="Unassembled WGS sequence"/>
</dbReference>
<dbReference type="EMBL" id="CACVBM020001784">
    <property type="protein sequence ID" value="CAA7059559.1"/>
    <property type="molecule type" value="Genomic_DNA"/>
</dbReference>
<reference evidence="2" key="1">
    <citation type="submission" date="2020-01" db="EMBL/GenBank/DDBJ databases">
        <authorList>
            <person name="Mishra B."/>
        </authorList>
    </citation>
    <scope>NUCLEOTIDE SEQUENCE [LARGE SCALE GENOMIC DNA]</scope>
</reference>
<keyword evidence="3" id="KW-1185">Reference proteome</keyword>
<organism evidence="2 3">
    <name type="scientific">Microthlaspi erraticum</name>
    <dbReference type="NCBI Taxonomy" id="1685480"/>
    <lineage>
        <taxon>Eukaryota</taxon>
        <taxon>Viridiplantae</taxon>
        <taxon>Streptophyta</taxon>
        <taxon>Embryophyta</taxon>
        <taxon>Tracheophyta</taxon>
        <taxon>Spermatophyta</taxon>
        <taxon>Magnoliopsida</taxon>
        <taxon>eudicotyledons</taxon>
        <taxon>Gunneridae</taxon>
        <taxon>Pentapetalae</taxon>
        <taxon>rosids</taxon>
        <taxon>malvids</taxon>
        <taxon>Brassicales</taxon>
        <taxon>Brassicaceae</taxon>
        <taxon>Coluteocarpeae</taxon>
        <taxon>Microthlaspi</taxon>
    </lineage>
</organism>
<name>A0A6D2L1T7_9BRAS</name>
<dbReference type="OrthoDB" id="1111624at2759"/>
<proteinExistence type="predicted"/>
<feature type="compositionally biased region" description="Low complexity" evidence="1">
    <location>
        <begin position="208"/>
        <end position="222"/>
    </location>
</feature>
<feature type="compositionally biased region" description="Polar residues" evidence="1">
    <location>
        <begin position="223"/>
        <end position="232"/>
    </location>
</feature>
<protein>
    <submittedName>
        <fullName evidence="2">Uncharacterized protein</fullName>
    </submittedName>
</protein>
<feature type="compositionally biased region" description="Polar residues" evidence="1">
    <location>
        <begin position="122"/>
        <end position="184"/>
    </location>
</feature>